<dbReference type="Proteomes" id="UP001341840">
    <property type="component" value="Unassembled WGS sequence"/>
</dbReference>
<gene>
    <name evidence="2" type="ORF">PIB30_104233</name>
</gene>
<sequence length="73" mass="8118">TWIKGCTGIYCELFAIWCGLALTWDIGAREVLCGTDCLEVFLAIRNGDFNMAHQGGDILIEIQEILQGHPYSN</sequence>
<evidence type="ECO:0000313" key="3">
    <source>
        <dbReference type="Proteomes" id="UP001341840"/>
    </source>
</evidence>
<reference evidence="2 3" key="1">
    <citation type="journal article" date="2023" name="Plants (Basel)">
        <title>Bridging the Gap: Combining Genomics and Transcriptomics Approaches to Understand Stylosanthes scabra, an Orphan Legume from the Brazilian Caatinga.</title>
        <authorList>
            <person name="Ferreira-Neto J.R.C."/>
            <person name="da Silva M.D."/>
            <person name="Binneck E."/>
            <person name="de Melo N.F."/>
            <person name="da Silva R.H."/>
            <person name="de Melo A.L.T.M."/>
            <person name="Pandolfi V."/>
            <person name="Bustamante F.O."/>
            <person name="Brasileiro-Vidal A.C."/>
            <person name="Benko-Iseppon A.M."/>
        </authorList>
    </citation>
    <scope>NUCLEOTIDE SEQUENCE [LARGE SCALE GENOMIC DNA]</scope>
    <source>
        <tissue evidence="2">Leaves</tissue>
    </source>
</reference>
<name>A0ABU6TXT0_9FABA</name>
<feature type="non-terminal residue" evidence="2">
    <location>
        <position position="1"/>
    </location>
</feature>
<protein>
    <recommendedName>
        <fullName evidence="1">RNase H type-1 domain-containing protein</fullName>
    </recommendedName>
</protein>
<evidence type="ECO:0000259" key="1">
    <source>
        <dbReference type="Pfam" id="PF13456"/>
    </source>
</evidence>
<comment type="caution">
    <text evidence="2">The sequence shown here is derived from an EMBL/GenBank/DDBJ whole genome shotgun (WGS) entry which is preliminary data.</text>
</comment>
<accession>A0ABU6TXT0</accession>
<dbReference type="Pfam" id="PF13456">
    <property type="entry name" value="RVT_3"/>
    <property type="match status" value="1"/>
</dbReference>
<evidence type="ECO:0000313" key="2">
    <source>
        <dbReference type="EMBL" id="MED6153652.1"/>
    </source>
</evidence>
<organism evidence="2 3">
    <name type="scientific">Stylosanthes scabra</name>
    <dbReference type="NCBI Taxonomy" id="79078"/>
    <lineage>
        <taxon>Eukaryota</taxon>
        <taxon>Viridiplantae</taxon>
        <taxon>Streptophyta</taxon>
        <taxon>Embryophyta</taxon>
        <taxon>Tracheophyta</taxon>
        <taxon>Spermatophyta</taxon>
        <taxon>Magnoliopsida</taxon>
        <taxon>eudicotyledons</taxon>
        <taxon>Gunneridae</taxon>
        <taxon>Pentapetalae</taxon>
        <taxon>rosids</taxon>
        <taxon>fabids</taxon>
        <taxon>Fabales</taxon>
        <taxon>Fabaceae</taxon>
        <taxon>Papilionoideae</taxon>
        <taxon>50 kb inversion clade</taxon>
        <taxon>dalbergioids sensu lato</taxon>
        <taxon>Dalbergieae</taxon>
        <taxon>Pterocarpus clade</taxon>
        <taxon>Stylosanthes</taxon>
    </lineage>
</organism>
<proteinExistence type="predicted"/>
<dbReference type="InterPro" id="IPR002156">
    <property type="entry name" value="RNaseH_domain"/>
</dbReference>
<keyword evidence="3" id="KW-1185">Reference proteome</keyword>
<feature type="non-terminal residue" evidence="2">
    <location>
        <position position="73"/>
    </location>
</feature>
<feature type="domain" description="RNase H type-1" evidence="1">
    <location>
        <begin position="11"/>
        <end position="67"/>
    </location>
</feature>
<dbReference type="EMBL" id="JASCZI010094173">
    <property type="protein sequence ID" value="MED6153652.1"/>
    <property type="molecule type" value="Genomic_DNA"/>
</dbReference>